<organism evidence="1 2">
    <name type="scientific">Pleomassaria siparia CBS 279.74</name>
    <dbReference type="NCBI Taxonomy" id="1314801"/>
    <lineage>
        <taxon>Eukaryota</taxon>
        <taxon>Fungi</taxon>
        <taxon>Dikarya</taxon>
        <taxon>Ascomycota</taxon>
        <taxon>Pezizomycotina</taxon>
        <taxon>Dothideomycetes</taxon>
        <taxon>Pleosporomycetidae</taxon>
        <taxon>Pleosporales</taxon>
        <taxon>Pleomassariaceae</taxon>
        <taxon>Pleomassaria</taxon>
    </lineage>
</organism>
<dbReference type="Proteomes" id="UP000799428">
    <property type="component" value="Unassembled WGS sequence"/>
</dbReference>
<evidence type="ECO:0000313" key="2">
    <source>
        <dbReference type="Proteomes" id="UP000799428"/>
    </source>
</evidence>
<accession>A0A6G1JYM5</accession>
<name>A0A6G1JYM5_9PLEO</name>
<dbReference type="OrthoDB" id="10253869at2759"/>
<protein>
    <submittedName>
        <fullName evidence="1">Uncharacterized protein</fullName>
    </submittedName>
</protein>
<proteinExistence type="predicted"/>
<evidence type="ECO:0000313" key="1">
    <source>
        <dbReference type="EMBL" id="KAF2705714.1"/>
    </source>
</evidence>
<sequence>QMQKRLLGSAAILLFLFYNASSTISSYYALGPIGRNVYVVTNARIESNKPKSI</sequence>
<dbReference type="EMBL" id="MU005777">
    <property type="protein sequence ID" value="KAF2705714.1"/>
    <property type="molecule type" value="Genomic_DNA"/>
</dbReference>
<gene>
    <name evidence="1" type="ORF">K504DRAFT_387199</name>
</gene>
<reference evidence="1" key="1">
    <citation type="journal article" date="2020" name="Stud. Mycol.">
        <title>101 Dothideomycetes genomes: a test case for predicting lifestyles and emergence of pathogens.</title>
        <authorList>
            <person name="Haridas S."/>
            <person name="Albert R."/>
            <person name="Binder M."/>
            <person name="Bloem J."/>
            <person name="Labutti K."/>
            <person name="Salamov A."/>
            <person name="Andreopoulos B."/>
            <person name="Baker S."/>
            <person name="Barry K."/>
            <person name="Bills G."/>
            <person name="Bluhm B."/>
            <person name="Cannon C."/>
            <person name="Castanera R."/>
            <person name="Culley D."/>
            <person name="Daum C."/>
            <person name="Ezra D."/>
            <person name="Gonzalez J."/>
            <person name="Henrissat B."/>
            <person name="Kuo A."/>
            <person name="Liang C."/>
            <person name="Lipzen A."/>
            <person name="Lutzoni F."/>
            <person name="Magnuson J."/>
            <person name="Mondo S."/>
            <person name="Nolan M."/>
            <person name="Ohm R."/>
            <person name="Pangilinan J."/>
            <person name="Park H.-J."/>
            <person name="Ramirez L."/>
            <person name="Alfaro M."/>
            <person name="Sun H."/>
            <person name="Tritt A."/>
            <person name="Yoshinaga Y."/>
            <person name="Zwiers L.-H."/>
            <person name="Turgeon B."/>
            <person name="Goodwin S."/>
            <person name="Spatafora J."/>
            <person name="Crous P."/>
            <person name="Grigoriev I."/>
        </authorList>
    </citation>
    <scope>NUCLEOTIDE SEQUENCE</scope>
    <source>
        <strain evidence="1">CBS 279.74</strain>
    </source>
</reference>
<feature type="non-terminal residue" evidence="1">
    <location>
        <position position="1"/>
    </location>
</feature>
<dbReference type="AlphaFoldDB" id="A0A6G1JYM5"/>
<keyword evidence="2" id="KW-1185">Reference proteome</keyword>